<feature type="transmembrane region" description="Helical" evidence="7">
    <location>
        <begin position="176"/>
        <end position="195"/>
    </location>
</feature>
<dbReference type="GeneID" id="109718491"/>
<dbReference type="Gramene" id="Aco022411.1.mrna1">
    <property type="protein sequence ID" value="Aco022411.1.mrna1"/>
    <property type="gene ID" value="Aco022411.1.path1"/>
</dbReference>
<evidence type="ECO:0000256" key="2">
    <source>
        <dbReference type="ARBA" id="ARBA00008707"/>
    </source>
</evidence>
<dbReference type="OrthoDB" id="525686at2759"/>
<feature type="transmembrane region" description="Helical" evidence="7">
    <location>
        <begin position="113"/>
        <end position="131"/>
    </location>
</feature>
<accession>A0A6P5FVH8</accession>
<dbReference type="Proteomes" id="UP000515123">
    <property type="component" value="Linkage group 1"/>
</dbReference>
<feature type="compositionally biased region" description="Basic residues" evidence="6">
    <location>
        <begin position="1"/>
        <end position="10"/>
    </location>
</feature>
<comment type="subcellular location">
    <subcellularLocation>
        <location evidence="1">Membrane</location>
        <topology evidence="1">Multi-pass membrane protein</topology>
    </subcellularLocation>
</comment>
<reference evidence="8" key="1">
    <citation type="journal article" date="2015" name="Nat. Genet.">
        <title>The pineapple genome and the evolution of CAM photosynthesis.</title>
        <authorList>
            <person name="Ming R."/>
            <person name="VanBuren R."/>
            <person name="Wai C.M."/>
            <person name="Tang H."/>
            <person name="Schatz M.C."/>
            <person name="Bowers J.E."/>
            <person name="Lyons E."/>
            <person name="Wang M.L."/>
            <person name="Chen J."/>
            <person name="Biggers E."/>
            <person name="Zhang J."/>
            <person name="Huang L."/>
            <person name="Zhang L."/>
            <person name="Miao W."/>
            <person name="Zhang J."/>
            <person name="Ye Z."/>
            <person name="Miao C."/>
            <person name="Lin Z."/>
            <person name="Wang H."/>
            <person name="Zhou H."/>
            <person name="Yim W.C."/>
            <person name="Priest H.D."/>
            <person name="Zheng C."/>
            <person name="Woodhouse M."/>
            <person name="Edger P.P."/>
            <person name="Guyot R."/>
            <person name="Guo H.B."/>
            <person name="Guo H."/>
            <person name="Zheng G."/>
            <person name="Singh R."/>
            <person name="Sharma A."/>
            <person name="Min X."/>
            <person name="Zheng Y."/>
            <person name="Lee H."/>
            <person name="Gurtowski J."/>
            <person name="Sedlazeck F.J."/>
            <person name="Harkess A."/>
            <person name="McKain M.R."/>
            <person name="Liao Z."/>
            <person name="Fang J."/>
            <person name="Liu J."/>
            <person name="Zhang X."/>
            <person name="Zhang Q."/>
            <person name="Hu W."/>
            <person name="Qin Y."/>
            <person name="Wang K."/>
            <person name="Chen L.Y."/>
            <person name="Shirley N."/>
            <person name="Lin Y.R."/>
            <person name="Liu L.Y."/>
            <person name="Hernandez A.G."/>
            <person name="Wright C.L."/>
            <person name="Bulone V."/>
            <person name="Tuskan G.A."/>
            <person name="Heath K."/>
            <person name="Zee F."/>
            <person name="Moore P.H."/>
            <person name="Sunkar R."/>
            <person name="Leebens-Mack J.H."/>
            <person name="Mockler T."/>
            <person name="Bennetzen J.L."/>
            <person name="Freeling M."/>
            <person name="Sankoff D."/>
            <person name="Paterson A.H."/>
            <person name="Zhu X."/>
            <person name="Yang X."/>
            <person name="Smith J.A."/>
            <person name="Cushman J.C."/>
            <person name="Paull R.E."/>
            <person name="Yu Q."/>
        </authorList>
    </citation>
    <scope>NUCLEOTIDE SEQUENCE [LARGE SCALE GENOMIC DNA]</scope>
    <source>
        <strain evidence="8">cv. F153</strain>
    </source>
</reference>
<dbReference type="PANTHER" id="PTHR31621">
    <property type="entry name" value="PROTEIN DMP3"/>
    <property type="match status" value="1"/>
</dbReference>
<sequence length="253" mass="27909">MYYTRRRSKRTTKEDPPLTPSQPPPTVQEESQEVIEENIKEMNKRDLIEKDLSFPTTLTREAPPTLPQQALLSQALTNTATLAKLLPSGTLLAFQLLTPVFTHNGVCDTATRSMTQALLALLAFSCILACFTDSFRSPDGRLFYGLATPHGMWLFDPSAITAADQIPDMCKYKLRAIDFVHAALSAAVFVCVALRDKNVVGCFYPQPERETQEVLDILPLGVGVICSLLFMVFPTRRHGVGHPVSPGSLSSQN</sequence>
<dbReference type="GO" id="GO:0005737">
    <property type="term" value="C:cytoplasm"/>
    <property type="evidence" value="ECO:0007669"/>
    <property type="project" value="UniProtKB-ARBA"/>
</dbReference>
<feature type="transmembrane region" description="Helical" evidence="7">
    <location>
        <begin position="215"/>
        <end position="233"/>
    </location>
</feature>
<evidence type="ECO:0000256" key="3">
    <source>
        <dbReference type="ARBA" id="ARBA00022692"/>
    </source>
</evidence>
<dbReference type="AlphaFoldDB" id="A0A6P5FVH8"/>
<reference evidence="9" key="2">
    <citation type="submission" date="2025-08" db="UniProtKB">
        <authorList>
            <consortium name="RefSeq"/>
        </authorList>
    </citation>
    <scope>IDENTIFICATION</scope>
    <source>
        <tissue evidence="9">Leaf</tissue>
    </source>
</reference>
<organism evidence="8 9">
    <name type="scientific">Ananas comosus</name>
    <name type="common">Pineapple</name>
    <name type="synonym">Ananas ananas</name>
    <dbReference type="NCBI Taxonomy" id="4615"/>
    <lineage>
        <taxon>Eukaryota</taxon>
        <taxon>Viridiplantae</taxon>
        <taxon>Streptophyta</taxon>
        <taxon>Embryophyta</taxon>
        <taxon>Tracheophyta</taxon>
        <taxon>Spermatophyta</taxon>
        <taxon>Magnoliopsida</taxon>
        <taxon>Liliopsida</taxon>
        <taxon>Poales</taxon>
        <taxon>Bromeliaceae</taxon>
        <taxon>Bromelioideae</taxon>
        <taxon>Ananas</taxon>
    </lineage>
</organism>
<keyword evidence="3 7" id="KW-0812">Transmembrane</keyword>
<feature type="region of interest" description="Disordered" evidence="6">
    <location>
        <begin position="1"/>
        <end position="31"/>
    </location>
</feature>
<evidence type="ECO:0000256" key="1">
    <source>
        <dbReference type="ARBA" id="ARBA00004141"/>
    </source>
</evidence>
<dbReference type="GO" id="GO:0016020">
    <property type="term" value="C:membrane"/>
    <property type="evidence" value="ECO:0007669"/>
    <property type="project" value="UniProtKB-SubCell"/>
</dbReference>
<keyword evidence="4 7" id="KW-1133">Transmembrane helix</keyword>
<evidence type="ECO:0000256" key="6">
    <source>
        <dbReference type="SAM" id="MobiDB-lite"/>
    </source>
</evidence>
<protein>
    <submittedName>
        <fullName evidence="9">Uncharacterized protein LOC109718491</fullName>
    </submittedName>
</protein>
<dbReference type="PANTHER" id="PTHR31621:SF1">
    <property type="entry name" value="PROTEIN DMP5"/>
    <property type="match status" value="1"/>
</dbReference>
<dbReference type="InterPro" id="IPR007770">
    <property type="entry name" value="DMP"/>
</dbReference>
<evidence type="ECO:0000256" key="4">
    <source>
        <dbReference type="ARBA" id="ARBA00022989"/>
    </source>
</evidence>
<feature type="compositionally biased region" description="Pro residues" evidence="6">
    <location>
        <begin position="17"/>
        <end position="26"/>
    </location>
</feature>
<dbReference type="Pfam" id="PF05078">
    <property type="entry name" value="DUF679"/>
    <property type="match status" value="1"/>
</dbReference>
<gene>
    <name evidence="9" type="primary">LOC109718491</name>
</gene>
<name>A0A6P5FVH8_ANACO</name>
<dbReference type="RefSeq" id="XP_020100336.1">
    <property type="nucleotide sequence ID" value="XM_020244747.1"/>
</dbReference>
<evidence type="ECO:0000256" key="5">
    <source>
        <dbReference type="ARBA" id="ARBA00023136"/>
    </source>
</evidence>
<keyword evidence="5 7" id="KW-0472">Membrane</keyword>
<evidence type="ECO:0000256" key="7">
    <source>
        <dbReference type="SAM" id="Phobius"/>
    </source>
</evidence>
<evidence type="ECO:0000313" key="9">
    <source>
        <dbReference type="RefSeq" id="XP_020100336.1"/>
    </source>
</evidence>
<proteinExistence type="inferred from homology"/>
<evidence type="ECO:0000313" key="8">
    <source>
        <dbReference type="Proteomes" id="UP000515123"/>
    </source>
</evidence>
<dbReference type="GO" id="GO:0010256">
    <property type="term" value="P:endomembrane system organization"/>
    <property type="evidence" value="ECO:0007669"/>
    <property type="project" value="TreeGrafter"/>
</dbReference>
<keyword evidence="8" id="KW-1185">Reference proteome</keyword>
<comment type="similarity">
    <text evidence="2">Belongs to the plant DMP1 protein family.</text>
</comment>